<organism evidence="4 5">
    <name type="scientific">Williamsoniiplasma luminosum</name>
    <dbReference type="NCBI Taxonomy" id="214888"/>
    <lineage>
        <taxon>Bacteria</taxon>
        <taxon>Bacillati</taxon>
        <taxon>Mycoplasmatota</taxon>
        <taxon>Mollicutes</taxon>
        <taxon>Entomoplasmatales</taxon>
        <taxon>Williamsoniiplasma</taxon>
    </lineage>
</organism>
<dbReference type="InterPro" id="IPR015991">
    <property type="entry name" value="TatD/YcfH-like"/>
</dbReference>
<evidence type="ECO:0000313" key="5">
    <source>
        <dbReference type="Proteomes" id="UP000232063"/>
    </source>
</evidence>
<feature type="binding site" evidence="3">
    <location>
        <position position="209"/>
    </location>
    <ligand>
        <name>a divalent metal cation</name>
        <dbReference type="ChEBI" id="CHEBI:60240"/>
        <label>1</label>
    </ligand>
</feature>
<keyword evidence="5" id="KW-1185">Reference proteome</keyword>
<dbReference type="PANTHER" id="PTHR46124">
    <property type="entry name" value="D-AMINOACYL-TRNA DEACYLASE"/>
    <property type="match status" value="1"/>
</dbReference>
<dbReference type="NCBIfam" id="TIGR00010">
    <property type="entry name" value="YchF/TatD family DNA exonuclease"/>
    <property type="match status" value="1"/>
</dbReference>
<evidence type="ECO:0000256" key="2">
    <source>
        <dbReference type="ARBA" id="ARBA00022801"/>
    </source>
</evidence>
<feature type="binding site" evidence="3">
    <location>
        <position position="132"/>
    </location>
    <ligand>
        <name>a divalent metal cation</name>
        <dbReference type="ChEBI" id="CHEBI:60240"/>
        <label>2</label>
    </ligand>
</feature>
<dbReference type="EMBL" id="CP024963">
    <property type="protein sequence ID" value="ATZ16911.1"/>
    <property type="molecule type" value="Genomic_DNA"/>
</dbReference>
<sequence>MGIYDVHAHLNDNLYLELDTSSSDIVRDALQANVDLINNVGFDIKSSKIAVIQAEKHANVYAIVGIHPNDVHLFSQEAYEQLDVLANANKVVAIGEIGLDYFRSKQYIQIQKDALKIQIQIAQKHNLPIMAHIKDVAGSTKAFDDAIEIFKSLDCKDVVIHDFAGTKKQVDQLVELGYYMSINGQVTRNRELAKVVQDIPIKNLMIESDSPYQTPKPYDKKVNYPKLLPLVTKAIAKLKNMNEQELISATRNNATTFFNVKK</sequence>
<evidence type="ECO:0000256" key="1">
    <source>
        <dbReference type="ARBA" id="ARBA00022723"/>
    </source>
</evidence>
<feature type="binding site" evidence="3">
    <location>
        <position position="7"/>
    </location>
    <ligand>
        <name>a divalent metal cation</name>
        <dbReference type="ChEBI" id="CHEBI:60240"/>
        <label>1</label>
    </ligand>
</feature>
<dbReference type="InterPro" id="IPR001130">
    <property type="entry name" value="TatD-like"/>
</dbReference>
<feature type="binding site" evidence="3">
    <location>
        <position position="9"/>
    </location>
    <ligand>
        <name>a divalent metal cation</name>
        <dbReference type="ChEBI" id="CHEBI:60240"/>
        <label>1</label>
    </ligand>
</feature>
<keyword evidence="1 3" id="KW-0479">Metal-binding</keyword>
<keyword evidence="2" id="KW-0378">Hydrolase</keyword>
<dbReference type="PIRSF" id="PIRSF005902">
    <property type="entry name" value="DNase_TatD"/>
    <property type="match status" value="1"/>
</dbReference>
<dbReference type="GO" id="GO:0016788">
    <property type="term" value="F:hydrolase activity, acting on ester bonds"/>
    <property type="evidence" value="ECO:0007669"/>
    <property type="project" value="InterPro"/>
</dbReference>
<dbReference type="AlphaFoldDB" id="A0A2K8NVZ0"/>
<name>A0A2K8NVZ0_9MOLU</name>
<dbReference type="CDD" id="cd01310">
    <property type="entry name" value="TatD_DNAse"/>
    <property type="match status" value="1"/>
</dbReference>
<reference evidence="4 5" key="1">
    <citation type="submission" date="2017-11" db="EMBL/GenBank/DDBJ databases">
        <title>Genome sequence of Entomoplasma luminosum PIMN-1 (ATCC 49195).</title>
        <authorList>
            <person name="Lo W.-S."/>
            <person name="Gasparich G.E."/>
            <person name="Kuo C.-H."/>
        </authorList>
    </citation>
    <scope>NUCLEOTIDE SEQUENCE [LARGE SCALE GENOMIC DNA]</scope>
    <source>
        <strain evidence="4 5">PIMN-1</strain>
    </source>
</reference>
<evidence type="ECO:0000313" key="4">
    <source>
        <dbReference type="EMBL" id="ATZ16911.1"/>
    </source>
</evidence>
<dbReference type="FunFam" id="3.20.20.140:FF:000005">
    <property type="entry name" value="TatD family hydrolase"/>
    <property type="match status" value="1"/>
</dbReference>
<dbReference type="RefSeq" id="WP_035018812.1">
    <property type="nucleotide sequence ID" value="NZ_CP024963.1"/>
</dbReference>
<evidence type="ECO:0000256" key="3">
    <source>
        <dbReference type="PIRSR" id="PIRSR005902-1"/>
    </source>
</evidence>
<accession>A0A2K8NVZ0</accession>
<protein>
    <submittedName>
        <fullName evidence="4">Mg-dependent DNase</fullName>
    </submittedName>
</protein>
<dbReference type="InterPro" id="IPR032466">
    <property type="entry name" value="Metal_Hydrolase"/>
</dbReference>
<gene>
    <name evidence="4" type="primary">tatD</name>
    <name evidence="4" type="ORF">ELUMI_v1c01860</name>
</gene>
<feature type="binding site" evidence="3">
    <location>
        <position position="161"/>
    </location>
    <ligand>
        <name>a divalent metal cation</name>
        <dbReference type="ChEBI" id="CHEBI:60240"/>
        <label>2</label>
    </ligand>
</feature>
<dbReference type="Pfam" id="PF01026">
    <property type="entry name" value="TatD_DNase"/>
    <property type="match status" value="1"/>
</dbReference>
<dbReference type="Gene3D" id="3.20.20.140">
    <property type="entry name" value="Metal-dependent hydrolases"/>
    <property type="match status" value="1"/>
</dbReference>
<dbReference type="KEGG" id="elj:ELUMI_v1c01860"/>
<dbReference type="PANTHER" id="PTHR46124:SF2">
    <property type="entry name" value="D-AMINOACYL-TRNA DEACYLASE"/>
    <property type="match status" value="1"/>
</dbReference>
<dbReference type="GO" id="GO:0005829">
    <property type="term" value="C:cytosol"/>
    <property type="evidence" value="ECO:0007669"/>
    <property type="project" value="TreeGrafter"/>
</dbReference>
<feature type="binding site" evidence="3">
    <location>
        <position position="96"/>
    </location>
    <ligand>
        <name>a divalent metal cation</name>
        <dbReference type="ChEBI" id="CHEBI:60240"/>
        <label>1</label>
    </ligand>
</feature>
<dbReference type="SUPFAM" id="SSF51556">
    <property type="entry name" value="Metallo-dependent hydrolases"/>
    <property type="match status" value="1"/>
</dbReference>
<dbReference type="GO" id="GO:0046872">
    <property type="term" value="F:metal ion binding"/>
    <property type="evidence" value="ECO:0007669"/>
    <property type="project" value="UniProtKB-KW"/>
</dbReference>
<proteinExistence type="predicted"/>
<dbReference type="OrthoDB" id="9810005at2"/>
<dbReference type="GO" id="GO:0004536">
    <property type="term" value="F:DNA nuclease activity"/>
    <property type="evidence" value="ECO:0007669"/>
    <property type="project" value="InterPro"/>
</dbReference>
<dbReference type="Proteomes" id="UP000232063">
    <property type="component" value="Chromosome"/>
</dbReference>